<dbReference type="PANTHER" id="PTHR30329:SF21">
    <property type="entry name" value="LIPOPROTEIN YIAD-RELATED"/>
    <property type="match status" value="1"/>
</dbReference>
<dbReference type="CDD" id="cd07185">
    <property type="entry name" value="OmpA_C-like"/>
    <property type="match status" value="1"/>
</dbReference>
<dbReference type="AlphaFoldDB" id="A0A6P0UK56"/>
<organism evidence="7 8">
    <name type="scientific">Leptobacterium flavescens</name>
    <dbReference type="NCBI Taxonomy" id="472055"/>
    <lineage>
        <taxon>Bacteria</taxon>
        <taxon>Pseudomonadati</taxon>
        <taxon>Bacteroidota</taxon>
        <taxon>Flavobacteriia</taxon>
        <taxon>Flavobacteriales</taxon>
        <taxon>Flavobacteriaceae</taxon>
        <taxon>Leptobacterium</taxon>
    </lineage>
</organism>
<evidence type="ECO:0000256" key="1">
    <source>
        <dbReference type="ARBA" id="ARBA00004442"/>
    </source>
</evidence>
<accession>A0A6P0UK56</accession>
<evidence type="ECO:0000256" key="3">
    <source>
        <dbReference type="ARBA" id="ARBA00023237"/>
    </source>
</evidence>
<dbReference type="PROSITE" id="PS51123">
    <property type="entry name" value="OMPA_2"/>
    <property type="match status" value="1"/>
</dbReference>
<reference evidence="7 8" key="1">
    <citation type="submission" date="2020-01" db="EMBL/GenBank/DDBJ databases">
        <title>Leptobacterium flavescens.</title>
        <authorList>
            <person name="Wang G."/>
        </authorList>
    </citation>
    <scope>NUCLEOTIDE SEQUENCE [LARGE SCALE GENOMIC DNA]</scope>
    <source>
        <strain evidence="7 8">KCTC 22160</strain>
    </source>
</reference>
<proteinExistence type="predicted"/>
<comment type="caution">
    <text evidence="7">The sequence shown here is derived from an EMBL/GenBank/DDBJ whole genome shotgun (WGS) entry which is preliminary data.</text>
</comment>
<dbReference type="PRINTS" id="PR01021">
    <property type="entry name" value="OMPADOMAIN"/>
</dbReference>
<keyword evidence="8" id="KW-1185">Reference proteome</keyword>
<sequence>MKNFLIAFTIFLLWSALGIWFYSCKLKGLCFEEQAEAVQATEAKEEVVTKAVPPKIIQNNIKGVIIRENSGEIEFLPALDSVKQSFFDFLNRNQEQELVLTGLYTKQETDSTALARAGKLKQELVSYGLNTDRVLVSSKLSDLIYNEGVFEGGITYSYREIPEERSSRVEKGIANKILYSGFASNDFRPDNSLLGYTIELKNYLEKYPAKKVTIIGHTDNVGESEDNEWIGQQRANSVMRYLVSQGVSGDKITAISRGENEPIDDNRTQEGRRKNRRIEIKIN</sequence>
<feature type="domain" description="OmpA-like" evidence="6">
    <location>
        <begin position="169"/>
        <end position="283"/>
    </location>
</feature>
<keyword evidence="3" id="KW-0998">Cell outer membrane</keyword>
<dbReference type="SUPFAM" id="SSF103088">
    <property type="entry name" value="OmpA-like"/>
    <property type="match status" value="1"/>
</dbReference>
<dbReference type="EMBL" id="JAABOO010000002">
    <property type="protein sequence ID" value="NER13751.1"/>
    <property type="molecule type" value="Genomic_DNA"/>
</dbReference>
<evidence type="ECO:0000259" key="6">
    <source>
        <dbReference type="PROSITE" id="PS51123"/>
    </source>
</evidence>
<dbReference type="Gene3D" id="3.30.1330.60">
    <property type="entry name" value="OmpA-like domain"/>
    <property type="match status" value="1"/>
</dbReference>
<dbReference type="Proteomes" id="UP000468581">
    <property type="component" value="Unassembled WGS sequence"/>
</dbReference>
<evidence type="ECO:0000313" key="8">
    <source>
        <dbReference type="Proteomes" id="UP000468581"/>
    </source>
</evidence>
<dbReference type="Pfam" id="PF00691">
    <property type="entry name" value="OmpA"/>
    <property type="match status" value="1"/>
</dbReference>
<dbReference type="GO" id="GO:0009279">
    <property type="term" value="C:cell outer membrane"/>
    <property type="evidence" value="ECO:0007669"/>
    <property type="project" value="UniProtKB-SubCell"/>
</dbReference>
<evidence type="ECO:0000256" key="5">
    <source>
        <dbReference type="SAM" id="MobiDB-lite"/>
    </source>
</evidence>
<dbReference type="InterPro" id="IPR050330">
    <property type="entry name" value="Bact_OuterMem_StrucFunc"/>
</dbReference>
<dbReference type="InterPro" id="IPR006664">
    <property type="entry name" value="OMP_bac"/>
</dbReference>
<comment type="subcellular location">
    <subcellularLocation>
        <location evidence="1">Cell outer membrane</location>
    </subcellularLocation>
</comment>
<dbReference type="RefSeq" id="WP_163606874.1">
    <property type="nucleotide sequence ID" value="NZ_JAABOO010000002.1"/>
</dbReference>
<keyword evidence="2 4" id="KW-0472">Membrane</keyword>
<dbReference type="PROSITE" id="PS51257">
    <property type="entry name" value="PROKAR_LIPOPROTEIN"/>
    <property type="match status" value="1"/>
</dbReference>
<dbReference type="InterPro" id="IPR006665">
    <property type="entry name" value="OmpA-like"/>
</dbReference>
<evidence type="ECO:0000256" key="2">
    <source>
        <dbReference type="ARBA" id="ARBA00023136"/>
    </source>
</evidence>
<feature type="compositionally biased region" description="Basic and acidic residues" evidence="5">
    <location>
        <begin position="258"/>
        <end position="274"/>
    </location>
</feature>
<evidence type="ECO:0000256" key="4">
    <source>
        <dbReference type="PROSITE-ProRule" id="PRU00473"/>
    </source>
</evidence>
<evidence type="ECO:0000313" key="7">
    <source>
        <dbReference type="EMBL" id="NER13751.1"/>
    </source>
</evidence>
<protein>
    <submittedName>
        <fullName evidence="7">OmpA family protein</fullName>
    </submittedName>
</protein>
<feature type="region of interest" description="Disordered" evidence="5">
    <location>
        <begin position="255"/>
        <end position="274"/>
    </location>
</feature>
<name>A0A6P0UK56_9FLAO</name>
<dbReference type="PANTHER" id="PTHR30329">
    <property type="entry name" value="STATOR ELEMENT OF FLAGELLAR MOTOR COMPLEX"/>
    <property type="match status" value="1"/>
</dbReference>
<gene>
    <name evidence="7" type="ORF">GWK08_09895</name>
</gene>
<dbReference type="InterPro" id="IPR036737">
    <property type="entry name" value="OmpA-like_sf"/>
</dbReference>